<feature type="region of interest" description="Disordered" evidence="1">
    <location>
        <begin position="1"/>
        <end position="21"/>
    </location>
</feature>
<dbReference type="AlphaFoldDB" id="A0AAV9WN57"/>
<gene>
    <name evidence="2" type="ORF">TWF481_004981</name>
</gene>
<sequence length="553" mass="63018">MGKDTGHSSSQGVAPRAKSEEIEQSNYAFPCDSGALVSSSDPHVDQIIHQEQIKQDVLPEPSFSPKRMIDLLPVELAAEDTLSPEQKEKQRLVFLHNAIQLRRRHYARVGAEKIATYIRQCYAWGYPIDWSAWLKAIPPPRVEFPKRDPKTYQRPQNIVSALGLPIEDAGSTRSLFPDLNEELKMKIVNLLDYPAIQSLRQTAKTFDNVYDDKWEEICDNIYKEMRHKITHIPEFFTPAGSPEEDSEVKLRQYHYCIDWVVASILPDYHDAKAISDAALVQASNDIVFQSAFTSPSMNKKGQTGKGIPIPRRNARRKAVIVGNQGAAKYATSFGDKANAQKYGWDFGIGKDGSTLGRTSSEGSESGRLATAAGISQPARPNITEGETFPFSGLLKYVFEKFLGSSRRSKDNLPRYHRNLNTIERAVLGDSICERRAFHWAMNLVSWHLMKDRTVYYAIRNEFLEQIKRENEEDEVFEVEDEDELTISDREYVERLKWLKPVQLWELVRLVKLDAVDIIDLMKVKGFLEVDEECDEVELMEDFILARVKQVLGG</sequence>
<proteinExistence type="predicted"/>
<evidence type="ECO:0000313" key="3">
    <source>
        <dbReference type="Proteomes" id="UP001370758"/>
    </source>
</evidence>
<name>A0AAV9WN57_9PEZI</name>
<evidence type="ECO:0000313" key="2">
    <source>
        <dbReference type="EMBL" id="KAK6510264.1"/>
    </source>
</evidence>
<keyword evidence="3" id="KW-1185">Reference proteome</keyword>
<dbReference type="EMBL" id="JAVHJL010000002">
    <property type="protein sequence ID" value="KAK6510264.1"/>
    <property type="molecule type" value="Genomic_DNA"/>
</dbReference>
<accession>A0AAV9WN57</accession>
<comment type="caution">
    <text evidence="2">The sequence shown here is derived from an EMBL/GenBank/DDBJ whole genome shotgun (WGS) entry which is preliminary data.</text>
</comment>
<reference evidence="2 3" key="1">
    <citation type="submission" date="2023-08" db="EMBL/GenBank/DDBJ databases">
        <authorList>
            <person name="Palmer J.M."/>
        </authorList>
    </citation>
    <scope>NUCLEOTIDE SEQUENCE [LARGE SCALE GENOMIC DNA]</scope>
    <source>
        <strain evidence="2 3">TWF481</strain>
    </source>
</reference>
<organism evidence="2 3">
    <name type="scientific">Arthrobotrys musiformis</name>
    <dbReference type="NCBI Taxonomy" id="47236"/>
    <lineage>
        <taxon>Eukaryota</taxon>
        <taxon>Fungi</taxon>
        <taxon>Dikarya</taxon>
        <taxon>Ascomycota</taxon>
        <taxon>Pezizomycotina</taxon>
        <taxon>Orbiliomycetes</taxon>
        <taxon>Orbiliales</taxon>
        <taxon>Orbiliaceae</taxon>
        <taxon>Arthrobotrys</taxon>
    </lineage>
</organism>
<evidence type="ECO:0000256" key="1">
    <source>
        <dbReference type="SAM" id="MobiDB-lite"/>
    </source>
</evidence>
<dbReference type="Proteomes" id="UP001370758">
    <property type="component" value="Unassembled WGS sequence"/>
</dbReference>
<protein>
    <recommendedName>
        <fullName evidence="4">F-box domain-containing protein</fullName>
    </recommendedName>
</protein>
<evidence type="ECO:0008006" key="4">
    <source>
        <dbReference type="Google" id="ProtNLM"/>
    </source>
</evidence>